<proteinExistence type="predicted"/>
<comment type="caution">
    <text evidence="1">The sequence shown here is derived from an EMBL/GenBank/DDBJ whole genome shotgun (WGS) entry which is preliminary data.</text>
</comment>
<name>A0ACC3BRS5_PYRYE</name>
<protein>
    <submittedName>
        <fullName evidence="1">Uncharacterized protein</fullName>
    </submittedName>
</protein>
<dbReference type="EMBL" id="CM020618">
    <property type="protein sequence ID" value="KAK1860704.1"/>
    <property type="molecule type" value="Genomic_DNA"/>
</dbReference>
<organism evidence="1 2">
    <name type="scientific">Pyropia yezoensis</name>
    <name type="common">Susabi-nori</name>
    <name type="synonym">Porphyra yezoensis</name>
    <dbReference type="NCBI Taxonomy" id="2788"/>
    <lineage>
        <taxon>Eukaryota</taxon>
        <taxon>Rhodophyta</taxon>
        <taxon>Bangiophyceae</taxon>
        <taxon>Bangiales</taxon>
        <taxon>Bangiaceae</taxon>
        <taxon>Pyropia</taxon>
    </lineage>
</organism>
<evidence type="ECO:0000313" key="1">
    <source>
        <dbReference type="EMBL" id="KAK1860704.1"/>
    </source>
</evidence>
<sequence>MALVSDSSKRSGSSGGGGSVRGSRRARPGVTTVALAVTVVASAAAACWKVAGSLQRLCPTPGGSVHHTTSADPAAYEVFVFEPNRVFSPQYEALRARGLDFTLIPVPALDFSAWLSRTFAPDDYLLCKIDVEGSETAVLRKMLLDGTLCACNRLSVEWHMWLGVPGNPHAIGMNSPAALANDTAGGRVVGADGGGTAYTCTIPHARRQLPYAECVLPKMVEWVRRACPASAPLEKWF</sequence>
<evidence type="ECO:0000313" key="2">
    <source>
        <dbReference type="Proteomes" id="UP000798662"/>
    </source>
</evidence>
<gene>
    <name evidence="1" type="ORF">I4F81_003292</name>
</gene>
<accession>A0ACC3BRS5</accession>
<dbReference type="Proteomes" id="UP000798662">
    <property type="component" value="Chromosome 1"/>
</dbReference>
<reference evidence="1" key="1">
    <citation type="submission" date="2019-11" db="EMBL/GenBank/DDBJ databases">
        <title>Nori genome reveals adaptations in red seaweeds to the harsh intertidal environment.</title>
        <authorList>
            <person name="Wang D."/>
            <person name="Mao Y."/>
        </authorList>
    </citation>
    <scope>NUCLEOTIDE SEQUENCE</scope>
    <source>
        <tissue evidence="1">Gametophyte</tissue>
    </source>
</reference>
<keyword evidence="2" id="KW-1185">Reference proteome</keyword>